<comment type="caution">
    <text evidence="1">The sequence shown here is derived from an EMBL/GenBank/DDBJ whole genome shotgun (WGS) entry which is preliminary data.</text>
</comment>
<dbReference type="Proteomes" id="UP000789920">
    <property type="component" value="Unassembled WGS sequence"/>
</dbReference>
<gene>
    <name evidence="1" type="ORF">RPERSI_LOCUS28205</name>
</gene>
<keyword evidence="2" id="KW-1185">Reference proteome</keyword>
<sequence length="61" mass="7096">EFNMLPQEFNMSPQNIMDISLNNEIPRPNDAFNTFGIITQNPNISMNEFTFSNFADMTNYN</sequence>
<feature type="non-terminal residue" evidence="1">
    <location>
        <position position="1"/>
    </location>
</feature>
<evidence type="ECO:0000313" key="2">
    <source>
        <dbReference type="Proteomes" id="UP000789920"/>
    </source>
</evidence>
<protein>
    <submittedName>
        <fullName evidence="1">31764_t:CDS:1</fullName>
    </submittedName>
</protein>
<dbReference type="EMBL" id="CAJVQC010101848">
    <property type="protein sequence ID" value="CAG8831613.1"/>
    <property type="molecule type" value="Genomic_DNA"/>
</dbReference>
<name>A0ACA9S8R9_9GLOM</name>
<evidence type="ECO:0000313" key="1">
    <source>
        <dbReference type="EMBL" id="CAG8831613.1"/>
    </source>
</evidence>
<proteinExistence type="predicted"/>
<organism evidence="1 2">
    <name type="scientific">Racocetra persica</name>
    <dbReference type="NCBI Taxonomy" id="160502"/>
    <lineage>
        <taxon>Eukaryota</taxon>
        <taxon>Fungi</taxon>
        <taxon>Fungi incertae sedis</taxon>
        <taxon>Mucoromycota</taxon>
        <taxon>Glomeromycotina</taxon>
        <taxon>Glomeromycetes</taxon>
        <taxon>Diversisporales</taxon>
        <taxon>Gigasporaceae</taxon>
        <taxon>Racocetra</taxon>
    </lineage>
</organism>
<reference evidence="1" key="1">
    <citation type="submission" date="2021-06" db="EMBL/GenBank/DDBJ databases">
        <authorList>
            <person name="Kallberg Y."/>
            <person name="Tangrot J."/>
            <person name="Rosling A."/>
        </authorList>
    </citation>
    <scope>NUCLEOTIDE SEQUENCE</scope>
    <source>
        <strain evidence="1">MA461A</strain>
    </source>
</reference>
<accession>A0ACA9S8R9</accession>